<feature type="domain" description="Helix-turn-helix" evidence="2">
    <location>
        <begin position="2"/>
        <end position="50"/>
    </location>
</feature>
<organism evidence="3">
    <name type="scientific">Chryseobacterium sp. B5</name>
    <dbReference type="NCBI Taxonomy" id="2050562"/>
    <lineage>
        <taxon>Bacteria</taxon>
        <taxon>Pseudomonadati</taxon>
        <taxon>Bacteroidota</taxon>
        <taxon>Flavobacteriia</taxon>
        <taxon>Flavobacteriales</taxon>
        <taxon>Weeksellaceae</taxon>
        <taxon>Chryseobacterium group</taxon>
        <taxon>Chryseobacterium</taxon>
    </lineage>
</organism>
<dbReference type="AlphaFoldDB" id="A0A2G7T8E8"/>
<feature type="compositionally biased region" description="Basic residues" evidence="1">
    <location>
        <begin position="111"/>
        <end position="125"/>
    </location>
</feature>
<dbReference type="Pfam" id="PF12728">
    <property type="entry name" value="HTH_17"/>
    <property type="match status" value="1"/>
</dbReference>
<comment type="caution">
    <text evidence="3">The sequence shown here is derived from an EMBL/GenBank/DDBJ whole genome shotgun (WGS) entry which is preliminary data.</text>
</comment>
<feature type="region of interest" description="Disordered" evidence="1">
    <location>
        <begin position="111"/>
        <end position="131"/>
    </location>
</feature>
<dbReference type="EMBL" id="PEKC01000023">
    <property type="protein sequence ID" value="PII36212.1"/>
    <property type="molecule type" value="Genomic_DNA"/>
</dbReference>
<evidence type="ECO:0000259" key="2">
    <source>
        <dbReference type="Pfam" id="PF12728"/>
    </source>
</evidence>
<evidence type="ECO:0000256" key="1">
    <source>
        <dbReference type="SAM" id="MobiDB-lite"/>
    </source>
</evidence>
<reference evidence="3" key="1">
    <citation type="submission" date="2017-10" db="EMBL/GenBank/DDBJ databases">
        <title>Chryseobacterium sp. B5 is a hydrocarbonoclastic and plant growth promoting bacterium.</title>
        <authorList>
            <person name="Thijs S."/>
            <person name="Gkorezis P."/>
            <person name="Van Hamme J."/>
        </authorList>
    </citation>
    <scope>NUCLEOTIDE SEQUENCE</scope>
    <source>
        <strain evidence="3">B5</strain>
    </source>
</reference>
<dbReference type="SUPFAM" id="SSF46955">
    <property type="entry name" value="Putative DNA-binding domain"/>
    <property type="match status" value="1"/>
</dbReference>
<accession>A0A2G7T8E8</accession>
<dbReference type="InterPro" id="IPR041657">
    <property type="entry name" value="HTH_17"/>
</dbReference>
<name>A0A2G7T8E8_9FLAO</name>
<dbReference type="InterPro" id="IPR009061">
    <property type="entry name" value="DNA-bd_dom_put_sf"/>
</dbReference>
<gene>
    <name evidence="3" type="ORF">CTI11_08670</name>
</gene>
<proteinExistence type="predicted"/>
<protein>
    <recommendedName>
        <fullName evidence="2">Helix-turn-helix domain-containing protein</fullName>
    </recommendedName>
</protein>
<evidence type="ECO:0000313" key="3">
    <source>
        <dbReference type="EMBL" id="PII36212.1"/>
    </source>
</evidence>
<sequence length="131" mass="14074">MNAKQAAAILGISSRGLYALAAPYGPIPCYRIGRRIVFNEADVVAFKESHRITQVKLETRIPGPMPTIRLKASDPEPRSNLDKAMLSMGIVPKWMRDAGMDVKALKAKAAAKKKASAASTPRKRSTGGPAT</sequence>